<reference evidence="11 12" key="1">
    <citation type="submission" date="2011-08" db="EMBL/GenBank/DDBJ databases">
        <title>The complete genome of Methanofollis liminatans DSM 4140.</title>
        <authorList>
            <consortium name="US DOE Joint Genome Institute (JGI-PGF)"/>
            <person name="Lucas S."/>
            <person name="Han J."/>
            <person name="Lapidus A."/>
            <person name="Bruce D."/>
            <person name="Goodwin L."/>
            <person name="Pitluck S."/>
            <person name="Peters L."/>
            <person name="Kyrpides N."/>
            <person name="Mavromatis K."/>
            <person name="Ivanova N."/>
            <person name="Mikhailova N."/>
            <person name="Lu M."/>
            <person name="Detter J.C."/>
            <person name="Tapia R."/>
            <person name="Han C."/>
            <person name="Land M."/>
            <person name="Hauser L."/>
            <person name="Markowitz V."/>
            <person name="Cheng J.-F."/>
            <person name="Hugenholtz P."/>
            <person name="Woyke T."/>
            <person name="Wu D."/>
            <person name="Spring S."/>
            <person name="Schuler E."/>
            <person name="Brambilla E."/>
            <person name="Klenk H.-P."/>
            <person name="Eisen J.A."/>
        </authorList>
    </citation>
    <scope>NUCLEOTIDE SEQUENCE [LARGE SCALE GENOMIC DNA]</scope>
    <source>
        <strain evidence="11 12">DSM 4140</strain>
    </source>
</reference>
<dbReference type="InterPro" id="IPR011604">
    <property type="entry name" value="PDDEXK-like_dom_sf"/>
</dbReference>
<evidence type="ECO:0000313" key="12">
    <source>
        <dbReference type="Proteomes" id="UP000005095"/>
    </source>
</evidence>
<dbReference type="GO" id="GO:0003677">
    <property type="term" value="F:DNA binding"/>
    <property type="evidence" value="ECO:0007669"/>
    <property type="project" value="UniProtKB-KW"/>
</dbReference>
<keyword evidence="12" id="KW-1185">Reference proteome</keyword>
<organism evidence="11 12">
    <name type="scientific">Methanofollis liminatans DSM 4140</name>
    <dbReference type="NCBI Taxonomy" id="28892"/>
    <lineage>
        <taxon>Archaea</taxon>
        <taxon>Methanobacteriati</taxon>
        <taxon>Methanobacteriota</taxon>
        <taxon>Stenosarchaea group</taxon>
        <taxon>Methanomicrobia</taxon>
        <taxon>Methanomicrobiales</taxon>
        <taxon>Methanomicrobiaceae</taxon>
        <taxon>Methanofollis</taxon>
    </lineage>
</organism>
<keyword evidence="9" id="KW-0234">DNA repair</keyword>
<evidence type="ECO:0000256" key="1">
    <source>
        <dbReference type="ARBA" id="ARBA00022722"/>
    </source>
</evidence>
<dbReference type="Proteomes" id="UP000005095">
    <property type="component" value="Chromosome"/>
</dbReference>
<evidence type="ECO:0000256" key="8">
    <source>
        <dbReference type="ARBA" id="ARBA00023125"/>
    </source>
</evidence>
<evidence type="ECO:0000256" key="9">
    <source>
        <dbReference type="ARBA" id="ARBA00023204"/>
    </source>
</evidence>
<proteinExistence type="predicted"/>
<dbReference type="InterPro" id="IPR027417">
    <property type="entry name" value="P-loop_NTPase"/>
</dbReference>
<keyword evidence="2" id="KW-0547">Nucleotide-binding</keyword>
<evidence type="ECO:0000256" key="4">
    <source>
        <dbReference type="ARBA" id="ARBA00022801"/>
    </source>
</evidence>
<evidence type="ECO:0000259" key="10">
    <source>
        <dbReference type="PROSITE" id="PS51217"/>
    </source>
</evidence>
<evidence type="ECO:0000256" key="5">
    <source>
        <dbReference type="ARBA" id="ARBA00022806"/>
    </source>
</evidence>
<keyword evidence="1" id="KW-0540">Nuclease</keyword>
<sequence length="1004" mass="108222">MPVTLYPILPGERLEEFIAAFHAAAAADPFGTWLILPTSRLVQDVLHRLDEEGAAVTTSRVTTLAGFARTLFEDHATDETLVDETAATLILMHLLADNADRLPLLTGTGGQGAVQDLRSLITQIAYRQVAYPEALGDLQGEKSAEIAWVRDAYMEYLREHRLVSTALLLLRAERWLLDHRDANTGTVWVYGAVEPLPLEKALVCAIRDRAALLHYALPTIGGDDCGWLGEVERVPPPAEADLWRRHVADLFADREWTAGSQVRVATWDDPLAEVRGIAGEVRARIEEGVKPGEITIAFPDLTRGATLVAEVFPDFGIPYAPSKGVPLLQSPRIQVLTTVLATPARGYRREDVVTLLTSPYIGGPAGEIDGERVDTLARQANIVDGAGTWERRLAALADGDEAEITGIRAGLAALFADLAALDGTRTLPEHVAAYLSLLDRWGCGRLPAEGDPDLCAREGRDLAAFSQVLDSLATAAPGVPQKPVTLAGFFSTLNLLLAGARTTPPRNRNAVQVVGVRELQHLSVPYLFISGLLDGEMPDLSARLPFTNDQEARHLGTQTGAGALREEQASFVAALCAGRHIFLSAPLSDGDRPLLPSIFLDAAGRGAGTLGERGDGYSRLRAATAAGAAFAAGDVAAGTALLPSPMHAGEVAARIAVETRARRGAFASPFDAVFTSDGEICSALRERFGPAAVYSPTALETYALCPFRFYLKKVLGLTPLPETEKYLTAQKRGSLVHQIAFRYYAGRNRSGTVTPEDQARIRAIAAEELEGFTFSSPAWTVEREALLGSEAMGPGVLDDFLVTEEKRSASPFVPAHFEFSFGMPIEDGDADPASVPHPVAIDLAGGERLLLRGRIDRVDVAPDGLFLVTDYKTGSTHPGPREIQQGTALQIPLYLCAVKALTGLEGAGGTYYRVRKGATRNQAVLWDTHQKEGLKGFSKAKKSEVDGIETIVQATLGKVQGYLHAIRDGYFPPAPQETPCRSDCEFRTVCRCDEWRFAAVRQGE</sequence>
<dbReference type="AlphaFoldDB" id="J1L2G7"/>
<accession>J1L2G7</accession>
<keyword evidence="8" id="KW-0238">DNA-binding</keyword>
<evidence type="ECO:0000256" key="7">
    <source>
        <dbReference type="ARBA" id="ARBA00022840"/>
    </source>
</evidence>
<dbReference type="HOGENOM" id="CLU_010384_0_0_2"/>
<evidence type="ECO:0000256" key="2">
    <source>
        <dbReference type="ARBA" id="ARBA00022741"/>
    </source>
</evidence>
<keyword evidence="5" id="KW-0347">Helicase</keyword>
<dbReference type="GO" id="GO:0004386">
    <property type="term" value="F:helicase activity"/>
    <property type="evidence" value="ECO:0007669"/>
    <property type="project" value="UniProtKB-KW"/>
</dbReference>
<dbReference type="EMBL" id="CM001555">
    <property type="protein sequence ID" value="EJG07257.1"/>
    <property type="molecule type" value="Genomic_DNA"/>
</dbReference>
<keyword evidence="7" id="KW-0067">ATP-binding</keyword>
<keyword evidence="4" id="KW-0378">Hydrolase</keyword>
<feature type="domain" description="UvrD-like helicase C-terminal" evidence="10">
    <location>
        <begin position="229"/>
        <end position="521"/>
    </location>
</feature>
<dbReference type="Pfam" id="PF12705">
    <property type="entry name" value="PDDEXK_1"/>
    <property type="match status" value="1"/>
</dbReference>
<dbReference type="RefSeq" id="WP_004038949.1">
    <property type="nucleotide sequence ID" value="NZ_CM001555.1"/>
</dbReference>
<evidence type="ECO:0000256" key="6">
    <source>
        <dbReference type="ARBA" id="ARBA00022839"/>
    </source>
</evidence>
<protein>
    <submittedName>
        <fullName evidence="11">ATP-dependent nuclease subunit B-like protein</fullName>
    </submittedName>
</protein>
<dbReference type="PATRIC" id="fig|28892.9.peg.1402"/>
<dbReference type="InterPro" id="IPR014017">
    <property type="entry name" value="DNA_helicase_UvrD-like_C"/>
</dbReference>
<dbReference type="SUPFAM" id="SSF52980">
    <property type="entry name" value="Restriction endonuclease-like"/>
    <property type="match status" value="1"/>
</dbReference>
<dbReference type="InterPro" id="IPR038726">
    <property type="entry name" value="PDDEXK_AddAB-type"/>
</dbReference>
<dbReference type="GO" id="GO:0005524">
    <property type="term" value="F:ATP binding"/>
    <property type="evidence" value="ECO:0007669"/>
    <property type="project" value="UniProtKB-KW"/>
</dbReference>
<evidence type="ECO:0000256" key="3">
    <source>
        <dbReference type="ARBA" id="ARBA00022763"/>
    </source>
</evidence>
<dbReference type="GO" id="GO:0004527">
    <property type="term" value="F:exonuclease activity"/>
    <property type="evidence" value="ECO:0007669"/>
    <property type="project" value="UniProtKB-KW"/>
</dbReference>
<evidence type="ECO:0000313" key="11">
    <source>
        <dbReference type="EMBL" id="EJG07257.1"/>
    </source>
</evidence>
<dbReference type="OrthoDB" id="321806at2157"/>
<name>J1L2G7_9EURY</name>
<dbReference type="Gene3D" id="3.90.320.10">
    <property type="match status" value="1"/>
</dbReference>
<dbReference type="STRING" id="28892.Metli_1301"/>
<keyword evidence="3" id="KW-0227">DNA damage</keyword>
<dbReference type="PROSITE" id="PS51217">
    <property type="entry name" value="UVRD_HELICASE_CTER"/>
    <property type="match status" value="1"/>
</dbReference>
<dbReference type="GO" id="GO:0006281">
    <property type="term" value="P:DNA repair"/>
    <property type="evidence" value="ECO:0007669"/>
    <property type="project" value="UniProtKB-KW"/>
</dbReference>
<dbReference type="SUPFAM" id="SSF52540">
    <property type="entry name" value="P-loop containing nucleoside triphosphate hydrolases"/>
    <property type="match status" value="1"/>
</dbReference>
<gene>
    <name evidence="11" type="ORF">Metli_1301</name>
</gene>
<dbReference type="InterPro" id="IPR011335">
    <property type="entry name" value="Restrct_endonuc-II-like"/>
</dbReference>
<keyword evidence="6" id="KW-0269">Exonuclease</keyword>